<dbReference type="FunFam" id="3.40.50.300:FF:001091">
    <property type="entry name" value="Probable disease resistance protein At1g61300"/>
    <property type="match status" value="1"/>
</dbReference>
<dbReference type="InterPro" id="IPR042197">
    <property type="entry name" value="Apaf_helical"/>
</dbReference>
<dbReference type="EMBL" id="KK914259">
    <property type="protein sequence ID" value="KDP43722.1"/>
    <property type="molecule type" value="Genomic_DNA"/>
</dbReference>
<evidence type="ECO:0000259" key="7">
    <source>
        <dbReference type="Pfam" id="PF00931"/>
    </source>
</evidence>
<evidence type="ECO:0000313" key="10">
    <source>
        <dbReference type="Proteomes" id="UP000027138"/>
    </source>
</evidence>
<dbReference type="AlphaFoldDB" id="A0A067L5R4"/>
<evidence type="ECO:0000256" key="2">
    <source>
        <dbReference type="ARBA" id="ARBA00022614"/>
    </source>
</evidence>
<dbReference type="Proteomes" id="UP000027138">
    <property type="component" value="Unassembled WGS sequence"/>
</dbReference>
<keyword evidence="6" id="KW-0067">ATP-binding</keyword>
<dbReference type="InterPro" id="IPR032675">
    <property type="entry name" value="LRR_dom_sf"/>
</dbReference>
<evidence type="ECO:0000313" key="9">
    <source>
        <dbReference type="EMBL" id="KDP43722.1"/>
    </source>
</evidence>
<dbReference type="Pfam" id="PF00931">
    <property type="entry name" value="NB-ARC"/>
    <property type="match status" value="1"/>
</dbReference>
<dbReference type="GO" id="GO:0006952">
    <property type="term" value="P:defense response"/>
    <property type="evidence" value="ECO:0007669"/>
    <property type="project" value="UniProtKB-KW"/>
</dbReference>
<feature type="domain" description="NB-ARC" evidence="7">
    <location>
        <begin position="144"/>
        <end position="308"/>
    </location>
</feature>
<dbReference type="GO" id="GO:0043531">
    <property type="term" value="F:ADP binding"/>
    <property type="evidence" value="ECO:0007669"/>
    <property type="project" value="InterPro"/>
</dbReference>
<dbReference type="SUPFAM" id="SSF52540">
    <property type="entry name" value="P-loop containing nucleoside triphosphate hydrolases"/>
    <property type="match status" value="1"/>
</dbReference>
<dbReference type="PANTHER" id="PTHR33463">
    <property type="entry name" value="NB-ARC DOMAIN-CONTAINING PROTEIN-RELATED"/>
    <property type="match status" value="1"/>
</dbReference>
<dbReference type="InterPro" id="IPR001611">
    <property type="entry name" value="Leu-rich_rpt"/>
</dbReference>
<dbReference type="Pfam" id="PF13855">
    <property type="entry name" value="LRR_8"/>
    <property type="match status" value="1"/>
</dbReference>
<organism evidence="9 10">
    <name type="scientific">Jatropha curcas</name>
    <name type="common">Barbados nut</name>
    <dbReference type="NCBI Taxonomy" id="180498"/>
    <lineage>
        <taxon>Eukaryota</taxon>
        <taxon>Viridiplantae</taxon>
        <taxon>Streptophyta</taxon>
        <taxon>Embryophyta</taxon>
        <taxon>Tracheophyta</taxon>
        <taxon>Spermatophyta</taxon>
        <taxon>Magnoliopsida</taxon>
        <taxon>eudicotyledons</taxon>
        <taxon>Gunneridae</taxon>
        <taxon>Pentapetalae</taxon>
        <taxon>rosids</taxon>
        <taxon>fabids</taxon>
        <taxon>Malpighiales</taxon>
        <taxon>Euphorbiaceae</taxon>
        <taxon>Crotonoideae</taxon>
        <taxon>Jatropheae</taxon>
        <taxon>Jatropha</taxon>
    </lineage>
</organism>
<dbReference type="Gene3D" id="3.80.10.10">
    <property type="entry name" value="Ribonuclease Inhibitor"/>
    <property type="match status" value="1"/>
</dbReference>
<proteinExistence type="inferred from homology"/>
<dbReference type="GO" id="GO:0005524">
    <property type="term" value="F:ATP binding"/>
    <property type="evidence" value="ECO:0007669"/>
    <property type="project" value="UniProtKB-KW"/>
</dbReference>
<evidence type="ECO:0000259" key="8">
    <source>
        <dbReference type="Pfam" id="PF23559"/>
    </source>
</evidence>
<dbReference type="FunFam" id="1.10.10.10:FF:000322">
    <property type="entry name" value="Probable disease resistance protein At1g63360"/>
    <property type="match status" value="1"/>
</dbReference>
<dbReference type="InterPro" id="IPR058922">
    <property type="entry name" value="WHD_DRP"/>
</dbReference>
<dbReference type="OrthoDB" id="849891at2759"/>
<evidence type="ECO:0000256" key="6">
    <source>
        <dbReference type="ARBA" id="ARBA00022840"/>
    </source>
</evidence>
<dbReference type="Gene3D" id="1.10.8.430">
    <property type="entry name" value="Helical domain of apoptotic protease-activating factors"/>
    <property type="match status" value="1"/>
</dbReference>
<dbReference type="PANTHER" id="PTHR33463:SF212">
    <property type="entry name" value="AND NB-ARC DOMAINS-CONTAINING DISEASE RESISTANCE PROTEIN, PUTATIVE-RELATED"/>
    <property type="match status" value="1"/>
</dbReference>
<evidence type="ECO:0000256" key="5">
    <source>
        <dbReference type="ARBA" id="ARBA00022821"/>
    </source>
</evidence>
<protein>
    <submittedName>
        <fullName evidence="9">Uncharacterized protein</fullName>
    </submittedName>
</protein>
<evidence type="ECO:0000256" key="3">
    <source>
        <dbReference type="ARBA" id="ARBA00022737"/>
    </source>
</evidence>
<comment type="similarity">
    <text evidence="1">Belongs to the disease resistance NB-LRR family.</text>
</comment>
<sequence length="708" mass="81293">MEIAGSVIELVNKLWTPVGTCWEYHRHMDQYMSNLRRKVNELNSRKEDVASRLSAELFPGKLPRKEVELWLQNVETINGEIEQEVAKRKYLSRACWAKLAFKKIQEVEDLRQMGDFGDSLVIDTPADGRGILPATALVGETAKRKMDEIWTCLMDNEVRKVGIYGMGGVGKTTIMKHINNRLQSGHAKFDNVIWVTVSQPLNLGNLQKDIAAALNLDFAQHDDETRMAVKLFKWLGEKQNWLLMLDDMWEAFNLEDVGIPEPTPDNGCKLVLTTRLLNICQSMGCKDIKMERLTEEEAWNLFVEKVGRQVFITPELEATAKQVADECTCLPLAIITIAGSMKGEDDIFVWENALEELRESTKGFKDMDKVLEQLKFSYAHLKDDKFRQCLIYSALYPEDFLIKRTQLIRHLIGVGIVDKMKNSQAEFKKGYAMLNKLENACLLESSCDKKYVKMHDLIRDMVIQMKSMDNQLLVEAGVRLRELPNENRWMEELESVSLIDNHISEIPSRLSPKCPKLQTMLLAQNKDLVRIPDSFFSCMHVLRLLDLSYTGIKNLPNSISTLENLVALYLKHCKQLQSVPSVAKLGALRELDLRYTGIQHVPEGMESLINLRYLNLYVRDLELPIGILPKLSCLEYFRLWSRSKNLKVKGEELVGLKMIEKIECQFYSLSSFNIFVGSLHGRELRKYFLQLGEEDSQEHSLQKSCNNN</sequence>
<gene>
    <name evidence="9" type="ORF">JCGZ_22349</name>
</gene>
<dbReference type="SUPFAM" id="SSF52058">
    <property type="entry name" value="L domain-like"/>
    <property type="match status" value="1"/>
</dbReference>
<dbReference type="PRINTS" id="PR00364">
    <property type="entry name" value="DISEASERSIST"/>
</dbReference>
<evidence type="ECO:0000256" key="1">
    <source>
        <dbReference type="ARBA" id="ARBA00008894"/>
    </source>
</evidence>
<dbReference type="InterPro" id="IPR027417">
    <property type="entry name" value="P-loop_NTPase"/>
</dbReference>
<keyword evidence="3" id="KW-0677">Repeat</keyword>
<dbReference type="Gene3D" id="3.40.50.300">
    <property type="entry name" value="P-loop containing nucleotide triphosphate hydrolases"/>
    <property type="match status" value="1"/>
</dbReference>
<keyword evidence="5" id="KW-0611">Plant defense</keyword>
<evidence type="ECO:0000256" key="4">
    <source>
        <dbReference type="ARBA" id="ARBA00022741"/>
    </source>
</evidence>
<name>A0A067L5R4_JATCU</name>
<dbReference type="Pfam" id="PF23559">
    <property type="entry name" value="WHD_DRP"/>
    <property type="match status" value="1"/>
</dbReference>
<keyword evidence="4" id="KW-0547">Nucleotide-binding</keyword>
<keyword evidence="10" id="KW-1185">Reference proteome</keyword>
<keyword evidence="2" id="KW-0433">Leucine-rich repeat</keyword>
<accession>A0A067L5R4</accession>
<dbReference type="SMART" id="SM00369">
    <property type="entry name" value="LRR_TYP"/>
    <property type="match status" value="3"/>
</dbReference>
<dbReference type="InterPro" id="IPR002182">
    <property type="entry name" value="NB-ARC"/>
</dbReference>
<reference evidence="9 10" key="1">
    <citation type="journal article" date="2014" name="PLoS ONE">
        <title>Global Analysis of Gene Expression Profiles in Physic Nut (Jatropha curcas L.) Seedlings Exposed to Salt Stress.</title>
        <authorList>
            <person name="Zhang L."/>
            <person name="Zhang C."/>
            <person name="Wu P."/>
            <person name="Chen Y."/>
            <person name="Li M."/>
            <person name="Jiang H."/>
            <person name="Wu G."/>
        </authorList>
    </citation>
    <scope>NUCLEOTIDE SEQUENCE [LARGE SCALE GENOMIC DNA]</scope>
    <source>
        <strain evidence="10">cv. GZQX0401</strain>
        <tissue evidence="9">Young leaves</tissue>
    </source>
</reference>
<dbReference type="InterPro" id="IPR003591">
    <property type="entry name" value="Leu-rich_rpt_typical-subtyp"/>
</dbReference>
<feature type="domain" description="Disease resistance protein winged helix" evidence="8">
    <location>
        <begin position="395"/>
        <end position="462"/>
    </location>
</feature>
<dbReference type="InterPro" id="IPR050905">
    <property type="entry name" value="Plant_NBS-LRR"/>
</dbReference>